<accession>A0A0L0JLJ9</accession>
<dbReference type="PATRIC" id="fig|42234.21.peg.7730"/>
<comment type="caution">
    <text evidence="1">The sequence shown here is derived from an EMBL/GenBank/DDBJ whole genome shotgun (WGS) entry which is preliminary data.</text>
</comment>
<organism evidence="1 2">
    <name type="scientific">Streptomyces acidiscabies</name>
    <dbReference type="NCBI Taxonomy" id="42234"/>
    <lineage>
        <taxon>Bacteria</taxon>
        <taxon>Bacillati</taxon>
        <taxon>Actinomycetota</taxon>
        <taxon>Actinomycetes</taxon>
        <taxon>Kitasatosporales</taxon>
        <taxon>Streptomycetaceae</taxon>
        <taxon>Streptomyces</taxon>
    </lineage>
</organism>
<reference evidence="2" key="1">
    <citation type="submission" date="2014-07" db="EMBL/GenBank/DDBJ databases">
        <title>Genome sequencing of plant-pathogenic Streptomyces species.</title>
        <authorList>
            <person name="Harrison J."/>
            <person name="Sapp M."/>
            <person name="Thwaites R."/>
            <person name="Studholme D.J."/>
        </authorList>
    </citation>
    <scope>NUCLEOTIDE SEQUENCE [LARGE SCALE GENOMIC DNA]</scope>
    <source>
        <strain evidence="2">NCPPB 4445</strain>
    </source>
</reference>
<evidence type="ECO:0000313" key="2">
    <source>
        <dbReference type="Proteomes" id="UP000037151"/>
    </source>
</evidence>
<dbReference type="AlphaFoldDB" id="A0A0L0JLJ9"/>
<protein>
    <submittedName>
        <fullName evidence="1">Uncharacterized protein</fullName>
    </submittedName>
</protein>
<dbReference type="EMBL" id="JPPY01000213">
    <property type="protein sequence ID" value="KND26270.1"/>
    <property type="molecule type" value="Genomic_DNA"/>
</dbReference>
<dbReference type="RefSeq" id="WP_050374604.1">
    <property type="nucleotide sequence ID" value="NZ_KQ257834.1"/>
</dbReference>
<name>A0A0L0JLJ9_9ACTN</name>
<evidence type="ECO:0000313" key="1">
    <source>
        <dbReference type="EMBL" id="KND26270.1"/>
    </source>
</evidence>
<sequence>MTHPVLLRVTTAAGASLGWWTAHASPGRPVTVLALAVALCCLGSAWRAGPAGFAVDRTVRVVTALSVHPALALALLPLCLPHRPTTARPPLTGEAADASRAIRRIVRTAVEPGGWPELTAWRLMPLLVTHHDRHANTVASATARASLRSLPGGLPVAAALLLTAATAWALPGATLTQAQTVMLMVTIATAE</sequence>
<proteinExistence type="predicted"/>
<gene>
    <name evidence="1" type="ORF">IQ63_37550</name>
</gene>
<dbReference type="Proteomes" id="UP000037151">
    <property type="component" value="Unassembled WGS sequence"/>
</dbReference>